<evidence type="ECO:0000256" key="1">
    <source>
        <dbReference type="SAM" id="MobiDB-lite"/>
    </source>
</evidence>
<evidence type="ECO:0000313" key="3">
    <source>
        <dbReference type="Proteomes" id="UP000479710"/>
    </source>
</evidence>
<dbReference type="Proteomes" id="UP000479710">
    <property type="component" value="Unassembled WGS sequence"/>
</dbReference>
<dbReference type="AlphaFoldDB" id="A0A6G1C4R3"/>
<sequence length="146" mass="15892">MLKDMALMGAIHESSFMMMKGGVQGTLLPGEQLLGIELGGGRDLSELGTWKAGRSKPTVGPLYVFSRRPKAHEVEQPEVHLGQAGTGIQDKQADQAHNNGQGQARSTRDGHRTSALGRTNRRPRGAYARDDPIIVEQANRKKTTYS</sequence>
<feature type="region of interest" description="Disordered" evidence="1">
    <location>
        <begin position="73"/>
        <end position="146"/>
    </location>
</feature>
<gene>
    <name evidence="2" type="ORF">E2562_006871</name>
</gene>
<feature type="compositionally biased region" description="Polar residues" evidence="1">
    <location>
        <begin position="95"/>
        <end position="105"/>
    </location>
</feature>
<dbReference type="EMBL" id="SPHZ02000010">
    <property type="protein sequence ID" value="KAF0895170.1"/>
    <property type="molecule type" value="Genomic_DNA"/>
</dbReference>
<accession>A0A6G1C4R3</accession>
<name>A0A6G1C4R3_9ORYZ</name>
<organism evidence="2 3">
    <name type="scientific">Oryza meyeriana var. granulata</name>
    <dbReference type="NCBI Taxonomy" id="110450"/>
    <lineage>
        <taxon>Eukaryota</taxon>
        <taxon>Viridiplantae</taxon>
        <taxon>Streptophyta</taxon>
        <taxon>Embryophyta</taxon>
        <taxon>Tracheophyta</taxon>
        <taxon>Spermatophyta</taxon>
        <taxon>Magnoliopsida</taxon>
        <taxon>Liliopsida</taxon>
        <taxon>Poales</taxon>
        <taxon>Poaceae</taxon>
        <taxon>BOP clade</taxon>
        <taxon>Oryzoideae</taxon>
        <taxon>Oryzeae</taxon>
        <taxon>Oryzinae</taxon>
        <taxon>Oryza</taxon>
        <taxon>Oryza meyeriana</taxon>
    </lineage>
</organism>
<reference evidence="2 3" key="1">
    <citation type="submission" date="2019-11" db="EMBL/GenBank/DDBJ databases">
        <title>Whole genome sequence of Oryza granulata.</title>
        <authorList>
            <person name="Li W."/>
        </authorList>
    </citation>
    <scope>NUCLEOTIDE SEQUENCE [LARGE SCALE GENOMIC DNA]</scope>
    <source>
        <strain evidence="3">cv. Menghai</strain>
        <tissue evidence="2">Leaf</tissue>
    </source>
</reference>
<keyword evidence="3" id="KW-1185">Reference proteome</keyword>
<comment type="caution">
    <text evidence="2">The sequence shown here is derived from an EMBL/GenBank/DDBJ whole genome shotgun (WGS) entry which is preliminary data.</text>
</comment>
<proteinExistence type="predicted"/>
<evidence type="ECO:0000313" key="2">
    <source>
        <dbReference type="EMBL" id="KAF0895170.1"/>
    </source>
</evidence>
<protein>
    <submittedName>
        <fullName evidence="2">Uncharacterized protein</fullName>
    </submittedName>
</protein>